<evidence type="ECO:0000313" key="2">
    <source>
        <dbReference type="Proteomes" id="UP001194746"/>
    </source>
</evidence>
<reference evidence="1" key="1">
    <citation type="journal article" date="2019" name="Beilstein J. Org. Chem.">
        <title>Nanangenines: drimane sesquiterpenoids as the dominant metabolite cohort of a novel Australian fungus, Aspergillus nanangensis.</title>
        <authorList>
            <person name="Lacey H.J."/>
            <person name="Gilchrist C.L.M."/>
            <person name="Crombie A."/>
            <person name="Kalaitzis J.A."/>
            <person name="Vuong D."/>
            <person name="Rutledge P.J."/>
            <person name="Turner P."/>
            <person name="Pitt J.I."/>
            <person name="Lacey E."/>
            <person name="Chooi Y.H."/>
            <person name="Piggott A.M."/>
        </authorList>
    </citation>
    <scope>NUCLEOTIDE SEQUENCE</scope>
    <source>
        <strain evidence="1">MST-FP2251</strain>
    </source>
</reference>
<protein>
    <submittedName>
        <fullName evidence="1">Ovarian cancer-associated protein 2</fullName>
    </submittedName>
</protein>
<comment type="caution">
    <text evidence="1">The sequence shown here is derived from an EMBL/GenBank/DDBJ whole genome shotgun (WGS) entry which is preliminary data.</text>
</comment>
<dbReference type="EMBL" id="VCAU01000007">
    <property type="protein sequence ID" value="KAF9893623.1"/>
    <property type="molecule type" value="Genomic_DNA"/>
</dbReference>
<dbReference type="Proteomes" id="UP001194746">
    <property type="component" value="Unassembled WGS sequence"/>
</dbReference>
<reference evidence="1" key="2">
    <citation type="submission" date="2020-02" db="EMBL/GenBank/DDBJ databases">
        <authorList>
            <person name="Gilchrist C.L.M."/>
            <person name="Chooi Y.-H."/>
        </authorList>
    </citation>
    <scope>NUCLEOTIDE SEQUENCE</scope>
    <source>
        <strain evidence="1">MST-FP2251</strain>
    </source>
</reference>
<organism evidence="1 2">
    <name type="scientific">Aspergillus nanangensis</name>
    <dbReference type="NCBI Taxonomy" id="2582783"/>
    <lineage>
        <taxon>Eukaryota</taxon>
        <taxon>Fungi</taxon>
        <taxon>Dikarya</taxon>
        <taxon>Ascomycota</taxon>
        <taxon>Pezizomycotina</taxon>
        <taxon>Eurotiomycetes</taxon>
        <taxon>Eurotiomycetidae</taxon>
        <taxon>Eurotiales</taxon>
        <taxon>Aspergillaceae</taxon>
        <taxon>Aspergillus</taxon>
        <taxon>Aspergillus subgen. Circumdati</taxon>
    </lineage>
</organism>
<proteinExistence type="predicted"/>
<accession>A0AAD4GZF6</accession>
<gene>
    <name evidence="1" type="primary">OVCA2_4</name>
    <name evidence="1" type="ORF">FE257_010935</name>
</gene>
<name>A0AAD4GZF6_ASPNN</name>
<dbReference type="AlphaFoldDB" id="A0AAD4GZF6"/>
<evidence type="ECO:0000313" key="1">
    <source>
        <dbReference type="EMBL" id="KAF9893623.1"/>
    </source>
</evidence>
<sequence length="88" mass="9986">MFVFPVDDAGVYTTAFPSHVDNHVLKMLMLHEHGSSGARMYFKTRGLQSQIRDAAHEYLKKDTHFYFPDAPLLPDGFGDDHFAWGLGD</sequence>
<keyword evidence="2" id="KW-1185">Reference proteome</keyword>